<feature type="compositionally biased region" description="Polar residues" evidence="1">
    <location>
        <begin position="935"/>
        <end position="947"/>
    </location>
</feature>
<feature type="compositionally biased region" description="Polar residues" evidence="1">
    <location>
        <begin position="507"/>
        <end position="528"/>
    </location>
</feature>
<dbReference type="EMBL" id="LVLJ01000878">
    <property type="protein sequence ID" value="OAE32226.1"/>
    <property type="molecule type" value="Genomic_DNA"/>
</dbReference>
<organism evidence="3 4">
    <name type="scientific">Marchantia polymorpha subsp. ruderalis</name>
    <dbReference type="NCBI Taxonomy" id="1480154"/>
    <lineage>
        <taxon>Eukaryota</taxon>
        <taxon>Viridiplantae</taxon>
        <taxon>Streptophyta</taxon>
        <taxon>Embryophyta</taxon>
        <taxon>Marchantiophyta</taxon>
        <taxon>Marchantiopsida</taxon>
        <taxon>Marchantiidae</taxon>
        <taxon>Marchantiales</taxon>
        <taxon>Marchantiaceae</taxon>
        <taxon>Marchantia</taxon>
    </lineage>
</organism>
<feature type="compositionally biased region" description="Polar residues" evidence="1">
    <location>
        <begin position="674"/>
        <end position="685"/>
    </location>
</feature>
<feature type="compositionally biased region" description="Polar residues" evidence="1">
    <location>
        <begin position="758"/>
        <end position="771"/>
    </location>
</feature>
<feature type="region of interest" description="Disordered" evidence="1">
    <location>
        <begin position="1133"/>
        <end position="1155"/>
    </location>
</feature>
<feature type="region of interest" description="Disordered" evidence="1">
    <location>
        <begin position="127"/>
        <end position="155"/>
    </location>
</feature>
<reference evidence="5" key="3">
    <citation type="journal article" date="2020" name="Curr. Biol.">
        <title>Chromatin organization in early land plants reveals an ancestral association between H3K27me3, transposons, and constitutive heterochromatin.</title>
        <authorList>
            <person name="Montgomery S.A."/>
            <person name="Tanizawa Y."/>
            <person name="Galik B."/>
            <person name="Wang N."/>
            <person name="Ito T."/>
            <person name="Mochizuki T."/>
            <person name="Akimcheva S."/>
            <person name="Bowman J.L."/>
            <person name="Cognat V."/>
            <person name="Marechal-Drouard L."/>
            <person name="Ekker H."/>
            <person name="Hong S.F."/>
            <person name="Kohchi T."/>
            <person name="Lin S.S."/>
            <person name="Liu L.D."/>
            <person name="Nakamura Y."/>
            <person name="Valeeva L.R."/>
            <person name="Shakirov E.V."/>
            <person name="Shippen D.E."/>
            <person name="Wei W.L."/>
            <person name="Yagura M."/>
            <person name="Yamaoka S."/>
            <person name="Yamato K.T."/>
            <person name="Liu C."/>
            <person name="Berger F."/>
        </authorList>
    </citation>
    <scope>NUCLEOTIDE SEQUENCE [LARGE SCALE GENOMIC DNA]</scope>
    <source>
        <strain evidence="5">Tak-1</strain>
    </source>
</reference>
<feature type="compositionally biased region" description="Basic and acidic residues" evidence="1">
    <location>
        <begin position="689"/>
        <end position="700"/>
    </location>
</feature>
<feature type="compositionally biased region" description="Polar residues" evidence="1">
    <location>
        <begin position="702"/>
        <end position="715"/>
    </location>
</feature>
<accession>A0A176WJ75</accession>
<feature type="region of interest" description="Disordered" evidence="1">
    <location>
        <begin position="606"/>
        <end position="832"/>
    </location>
</feature>
<evidence type="ECO:0000256" key="1">
    <source>
        <dbReference type="SAM" id="MobiDB-lite"/>
    </source>
</evidence>
<feature type="compositionally biased region" description="Basic and acidic residues" evidence="1">
    <location>
        <begin position="726"/>
        <end position="735"/>
    </location>
</feature>
<dbReference type="Proteomes" id="UP001162541">
    <property type="component" value="Chromosome 6"/>
</dbReference>
<feature type="region of interest" description="Disordered" evidence="1">
    <location>
        <begin position="851"/>
        <end position="1078"/>
    </location>
</feature>
<protein>
    <submittedName>
        <fullName evidence="3">Uncharacterized protein</fullName>
    </submittedName>
</protein>
<feature type="compositionally biased region" description="Polar residues" evidence="1">
    <location>
        <begin position="646"/>
        <end position="656"/>
    </location>
</feature>
<feature type="region of interest" description="Disordered" evidence="1">
    <location>
        <begin position="1"/>
        <end position="21"/>
    </location>
</feature>
<name>A0A176WJ75_MARPO</name>
<reference evidence="3 4" key="1">
    <citation type="submission" date="2016-03" db="EMBL/GenBank/DDBJ databases">
        <title>Mechanisms controlling the formation of the plant cell surface in tip-growing cells are functionally conserved among land plants.</title>
        <authorList>
            <person name="Honkanen S."/>
            <person name="Jones V.A."/>
            <person name="Morieri G."/>
            <person name="Champion C."/>
            <person name="Hetherington A.J."/>
            <person name="Kelly S."/>
            <person name="Saint-Marcoux D."/>
            <person name="Proust H."/>
            <person name="Prescott H."/>
            <person name="Dolan L."/>
        </authorList>
    </citation>
    <scope>NUCLEOTIDE SEQUENCE [LARGE SCALE GENOMIC DNA]</scope>
    <source>
        <strain evidence="4">cv. Tak-1 and cv. Tak-2</strain>
        <tissue evidence="3">Whole gametophyte</tissue>
    </source>
</reference>
<sequence>MAARKLHMPGARERLGGGGAGAGAVAEGVVQNGNGACVQPPGGSRYESRLASPIMQPLPLASRYVGVKHDSLRPASSALQSTWIQRLRPASPDVPCGELGHEVAHVWRDPQPALWSSSAPLLLAGPSKEPFHEPVHRAEQHQQQGDDGGDKPLMVREQGSAPKALMRNIDTADKGKGRGQVQGQTANDVAMAAGQRMNDTSRTAQLPKVKPLVLPGCSKGFVPLEGCSSRRQGMDSVQEANHGMVMPPAQNPHSNGAFGPLVTGFGPLRVVLKPPAANNMNKSVGGSSFKLKGPVVEGPQEMDALPPNSHLMAAPDRTRVVPFAGPQVMMPWAPGSSIHPPRNILPDPNMEIDYLHQIGRPGELFGGGFYPLQRAGYVSDYCGPQPPGQDMMFRYPGRMMGNRSAAGFVPVVEDHAMDHRVQGWFPGSTAMLSGVDRAGRSMAPTHSYGTIMAKEGRFDSGLQQEGTYHTRTNPDPGGKHVYVANGTEGRKAKEVAVEEKSPADVGQPQQQASHMSQPFAPYQSSPSRISFGKQPFLVPPARSPSHRLEEDAHTGEEGGDASQERPEQTSLLTPLFGPRKPQLDGPDSKSAKPPWSSLFAVYKLPNQLAEPPNSNSSTGTLPLDGRLRVHEGQDPGNPMSGGPRASGNQDNESGGSARTGAGVPASSAEARSVFDNQSSHFSSSPWPVDDGHNPTDDARSAFHSQNSHTPSSQAPNAVHASNAHPKGQEINRYKCDAGGSSIGVSKDVSYKRARSIEPTGSLSPGLRNSSVAMEGSRGPRSPNEDEDNYERGPVKTSRPPPVPSFSGQKDDTSGSSPPSLPMGCNNSSDLCSPAFPGVEDRCKSKGVHLRGANLDNESDGMHLGKRQQGMMSAPPGLVARRRERSELQGPNKLDNRRDPRESGARLGRDVESHDAQPMVGEAFRESGSKMVRPNETGNFGQKQSRLRNPSDVVGEAGTSGPSKRSRHHPNHNSWDFQVEGSGVQPREQENGAGAEKPSSWLSRWLPAGSKWSGPGPVSNSPTSARPKEVHWNGQAPGYVANGQTNYGVGFSGDGRGQENRAGGHVRRMDDNGSDPRISMRDLSSKRAVFGLPPFPTPSAAAMALVGTAARKLGPLPSQRKGSIAMWPSVHLETTQTPEAQKSVRSSELPTYVEQS</sequence>
<feature type="compositionally biased region" description="Basic and acidic residues" evidence="1">
    <location>
        <begin position="546"/>
        <end position="567"/>
    </location>
</feature>
<evidence type="ECO:0000313" key="2">
    <source>
        <dbReference type="EMBL" id="BBN13034.1"/>
    </source>
</evidence>
<gene>
    <name evidence="3" type="ORF">AXG93_4525s1070</name>
    <name evidence="2" type="ORF">Mp_6g00270</name>
</gene>
<evidence type="ECO:0000313" key="5">
    <source>
        <dbReference type="Proteomes" id="UP001162541"/>
    </source>
</evidence>
<keyword evidence="4" id="KW-1185">Reference proteome</keyword>
<feature type="compositionally biased region" description="Basic and acidic residues" evidence="1">
    <location>
        <begin position="893"/>
        <end position="914"/>
    </location>
</feature>
<feature type="compositionally biased region" description="Basic and acidic residues" evidence="1">
    <location>
        <begin position="491"/>
        <end position="502"/>
    </location>
</feature>
<evidence type="ECO:0000313" key="3">
    <source>
        <dbReference type="EMBL" id="OAE32226.1"/>
    </source>
</evidence>
<dbReference type="EMBL" id="AP019871">
    <property type="protein sequence ID" value="BBN13034.1"/>
    <property type="molecule type" value="Genomic_DNA"/>
</dbReference>
<dbReference type="AlphaFoldDB" id="A0A176WJ75"/>
<feature type="region of interest" description="Disordered" evidence="1">
    <location>
        <begin position="491"/>
        <end position="594"/>
    </location>
</feature>
<feature type="compositionally biased region" description="Basic and acidic residues" evidence="1">
    <location>
        <begin position="129"/>
        <end position="140"/>
    </location>
</feature>
<dbReference type="Proteomes" id="UP000077202">
    <property type="component" value="Unassembled WGS sequence"/>
</dbReference>
<reference evidence="2" key="2">
    <citation type="journal article" date="2019" name="Curr. Biol.">
        <title>Chromatin organization in early land plants reveals an ancestral association between H3K27me3, transposons, and constitutive heterochromatin.</title>
        <authorList>
            <person name="Montgomery S.A."/>
            <person name="Tanizawa Y."/>
            <person name="Galik B."/>
            <person name="Wang N."/>
            <person name="Ito T."/>
            <person name="Mochizuki T."/>
            <person name="Akimcheva S."/>
            <person name="Bowman J."/>
            <person name="Cognat V."/>
            <person name="Drouard L."/>
            <person name="Ekker H."/>
            <person name="Houng S."/>
            <person name="Kohchi T."/>
            <person name="Lin S."/>
            <person name="Liu L.D."/>
            <person name="Nakamura Y."/>
            <person name="Valeeva L.R."/>
            <person name="Shakirov E.V."/>
            <person name="Shippen D.E."/>
            <person name="Wei W."/>
            <person name="Yagura M."/>
            <person name="Yamaoka S."/>
            <person name="Yamato K.T."/>
            <person name="Liu C."/>
            <person name="Berger F."/>
        </authorList>
    </citation>
    <scope>NUCLEOTIDE SEQUENCE [LARGE SCALE GENOMIC DNA]</scope>
    <source>
        <strain evidence="2">Tak-1</strain>
    </source>
</reference>
<proteinExistence type="predicted"/>
<evidence type="ECO:0000313" key="4">
    <source>
        <dbReference type="Proteomes" id="UP000077202"/>
    </source>
</evidence>